<dbReference type="OrthoDB" id="9772456at2"/>
<dbReference type="AlphaFoldDB" id="A0A542SN89"/>
<evidence type="ECO:0000256" key="3">
    <source>
        <dbReference type="ARBA" id="ARBA00022842"/>
    </source>
</evidence>
<keyword evidence="3 6" id="KW-0460">Magnesium</keyword>
<comment type="cofactor">
    <cofactor evidence="6">
        <name>Mg(2+)</name>
        <dbReference type="ChEBI" id="CHEBI:18420"/>
    </cofactor>
</comment>
<protein>
    <recommendedName>
        <fullName evidence="4">3'(2'),5-bisphosphonucleoside 3'(2')-phosphohydrolase</fullName>
    </recommendedName>
    <alternativeName>
        <fullName evidence="5">DPNPase</fullName>
    </alternativeName>
</protein>
<dbReference type="PANTHER" id="PTHR43028">
    <property type="entry name" value="3'(2'),5'-BISPHOSPHATE NUCLEOTIDASE 1"/>
    <property type="match status" value="1"/>
</dbReference>
<dbReference type="GO" id="GO:0000103">
    <property type="term" value="P:sulfate assimilation"/>
    <property type="evidence" value="ECO:0007669"/>
    <property type="project" value="TreeGrafter"/>
</dbReference>
<evidence type="ECO:0000256" key="2">
    <source>
        <dbReference type="ARBA" id="ARBA00022723"/>
    </source>
</evidence>
<dbReference type="CDD" id="cd01638">
    <property type="entry name" value="CysQ"/>
    <property type="match status" value="1"/>
</dbReference>
<evidence type="ECO:0000313" key="8">
    <source>
        <dbReference type="Proteomes" id="UP000316181"/>
    </source>
</evidence>
<dbReference type="PANTHER" id="PTHR43028:SF5">
    <property type="entry name" value="3'(2'),5'-BISPHOSPHATE NUCLEOTIDASE 1"/>
    <property type="match status" value="1"/>
</dbReference>
<feature type="binding site" evidence="6">
    <location>
        <position position="83"/>
    </location>
    <ligand>
        <name>Mg(2+)</name>
        <dbReference type="ChEBI" id="CHEBI:18420"/>
        <label>1</label>
        <note>catalytic</note>
    </ligand>
</feature>
<sequence length="260" mass="27674">MNDHELASDLALQAGGALLELRDRIGDGAYDPARLRAQADRAAQSVLAAALARHAPGDAVLSEEAADDRSRLSRDRVWIIDPLDGTREYSTRTDGAWRDDWAVHVALWTRGGGLTAGAVAEPARERLFSTACDPVARLAPKTPLRIAVSRSHPSDFVRAVLGELDAIPVAMGSAGVKAMAVVDGTVDAYVHAGGQYQWDSAAPVAVARHCGMFTSRIDGAPIEYNREDLSVPDLIVCHPDIQESVQAAVARTLNGKGKLP</sequence>
<dbReference type="Gene3D" id="3.40.190.80">
    <property type="match status" value="1"/>
</dbReference>
<dbReference type="Proteomes" id="UP000316181">
    <property type="component" value="Unassembled WGS sequence"/>
</dbReference>
<feature type="binding site" evidence="6">
    <location>
        <position position="81"/>
    </location>
    <ligand>
        <name>Mg(2+)</name>
        <dbReference type="ChEBI" id="CHEBI:18420"/>
        <label>1</label>
        <note>catalytic</note>
    </ligand>
</feature>
<reference evidence="7 8" key="1">
    <citation type="submission" date="2019-06" db="EMBL/GenBank/DDBJ databases">
        <title>Sequencing the genomes of 1000 actinobacteria strains.</title>
        <authorList>
            <person name="Klenk H.-P."/>
        </authorList>
    </citation>
    <scope>NUCLEOTIDE SEQUENCE [LARGE SCALE GENOMIC DNA]</scope>
    <source>
        <strain evidence="7 8">DSM 10596</strain>
    </source>
</reference>
<dbReference type="InterPro" id="IPR050725">
    <property type="entry name" value="CysQ/Inositol_MonoPase"/>
</dbReference>
<organism evidence="7 8">
    <name type="scientific">Rarobacter incanus</name>
    <dbReference type="NCBI Taxonomy" id="153494"/>
    <lineage>
        <taxon>Bacteria</taxon>
        <taxon>Bacillati</taxon>
        <taxon>Actinomycetota</taxon>
        <taxon>Actinomycetes</taxon>
        <taxon>Micrococcales</taxon>
        <taxon>Rarobacteraceae</taxon>
        <taxon>Rarobacter</taxon>
    </lineage>
</organism>
<dbReference type="InterPro" id="IPR000760">
    <property type="entry name" value="Inositol_monophosphatase-like"/>
</dbReference>
<feature type="binding site" evidence="6">
    <location>
        <position position="63"/>
    </location>
    <ligand>
        <name>Mg(2+)</name>
        <dbReference type="ChEBI" id="CHEBI:18420"/>
        <label>1</label>
        <note>catalytic</note>
    </ligand>
</feature>
<gene>
    <name evidence="7" type="ORF">FB389_0752</name>
</gene>
<dbReference type="SUPFAM" id="SSF56655">
    <property type="entry name" value="Carbohydrate phosphatase"/>
    <property type="match status" value="1"/>
</dbReference>
<dbReference type="Gene3D" id="3.30.540.10">
    <property type="entry name" value="Fructose-1,6-Bisphosphatase, subunit A, domain 1"/>
    <property type="match status" value="1"/>
</dbReference>
<name>A0A542SN89_9MICO</name>
<feature type="binding site" evidence="6">
    <location>
        <position position="84"/>
    </location>
    <ligand>
        <name>Mg(2+)</name>
        <dbReference type="ChEBI" id="CHEBI:18420"/>
        <label>1</label>
        <note>catalytic</note>
    </ligand>
</feature>
<evidence type="ECO:0000256" key="6">
    <source>
        <dbReference type="PIRSR" id="PIRSR600760-2"/>
    </source>
</evidence>
<feature type="binding site" evidence="6">
    <location>
        <position position="199"/>
    </location>
    <ligand>
        <name>Mg(2+)</name>
        <dbReference type="ChEBI" id="CHEBI:18420"/>
        <label>1</label>
        <note>catalytic</note>
    </ligand>
</feature>
<keyword evidence="2 6" id="KW-0479">Metal-binding</keyword>
<proteinExistence type="predicted"/>
<evidence type="ECO:0000256" key="5">
    <source>
        <dbReference type="ARBA" id="ARBA00042530"/>
    </source>
</evidence>
<dbReference type="RefSeq" id="WP_142111422.1">
    <property type="nucleotide sequence ID" value="NZ_BAAATB010000002.1"/>
</dbReference>
<keyword evidence="8" id="KW-1185">Reference proteome</keyword>
<dbReference type="PROSITE" id="PS00629">
    <property type="entry name" value="IMP_1"/>
    <property type="match status" value="1"/>
</dbReference>
<evidence type="ECO:0000256" key="1">
    <source>
        <dbReference type="ARBA" id="ARBA00001625"/>
    </source>
</evidence>
<dbReference type="GO" id="GO:0050427">
    <property type="term" value="P:3'-phosphoadenosine 5'-phosphosulfate metabolic process"/>
    <property type="evidence" value="ECO:0007669"/>
    <property type="project" value="TreeGrafter"/>
</dbReference>
<evidence type="ECO:0000256" key="4">
    <source>
        <dbReference type="ARBA" id="ARBA00041694"/>
    </source>
</evidence>
<dbReference type="GO" id="GO:0008441">
    <property type="term" value="F:3'(2'),5'-bisphosphate nucleotidase activity"/>
    <property type="evidence" value="ECO:0007669"/>
    <property type="project" value="UniProtKB-EC"/>
</dbReference>
<dbReference type="InterPro" id="IPR020583">
    <property type="entry name" value="Inositol_monoP_metal-BS"/>
</dbReference>
<dbReference type="EMBL" id="VFNV01000001">
    <property type="protein sequence ID" value="TQK76094.1"/>
    <property type="molecule type" value="Genomic_DNA"/>
</dbReference>
<comment type="caution">
    <text evidence="7">The sequence shown here is derived from an EMBL/GenBank/DDBJ whole genome shotgun (WGS) entry which is preliminary data.</text>
</comment>
<dbReference type="GO" id="GO:0046872">
    <property type="term" value="F:metal ion binding"/>
    <property type="evidence" value="ECO:0007669"/>
    <property type="project" value="UniProtKB-KW"/>
</dbReference>
<accession>A0A542SN89</accession>
<comment type="catalytic activity">
    <reaction evidence="1">
        <text>adenosine 3',5'-bisphosphate + H2O = AMP + phosphate</text>
        <dbReference type="Rhea" id="RHEA:10040"/>
        <dbReference type="ChEBI" id="CHEBI:15377"/>
        <dbReference type="ChEBI" id="CHEBI:43474"/>
        <dbReference type="ChEBI" id="CHEBI:58343"/>
        <dbReference type="ChEBI" id="CHEBI:456215"/>
        <dbReference type="EC" id="3.1.3.7"/>
    </reaction>
</comment>
<evidence type="ECO:0000313" key="7">
    <source>
        <dbReference type="EMBL" id="TQK76094.1"/>
    </source>
</evidence>
<dbReference type="Pfam" id="PF00459">
    <property type="entry name" value="Inositol_P"/>
    <property type="match status" value="1"/>
</dbReference>
<dbReference type="PRINTS" id="PR00377">
    <property type="entry name" value="IMPHPHTASES"/>
</dbReference>